<dbReference type="Proteomes" id="UP000319342">
    <property type="component" value="Chromosome"/>
</dbReference>
<evidence type="ECO:0000259" key="1">
    <source>
        <dbReference type="Pfam" id="PF00884"/>
    </source>
</evidence>
<gene>
    <name evidence="2" type="ORF">Pla163_18840</name>
</gene>
<dbReference type="InterPro" id="IPR052701">
    <property type="entry name" value="GAG_Ulvan_Degrading_Sulfatases"/>
</dbReference>
<accession>A0A518CZX1</accession>
<proteinExistence type="predicted"/>
<sequence length="517" mass="56429">MERAGTQPTRRPPRRQLLSQVARLRPLFACALALGLCAACDDGGSALGGGADAARHGPRRVLVVVVDTLRADFLAAPDGSARTTDAPRFFERFAARALDFTHARAASSWTAPSTATIFTGLVPVQHGVRRGRMAALAGSDGTLEVDRIPRAIDTLPMLAADAGYATFGVAANPNLSVEQGFARGFDHFENTSATTLEAAGLIDRLLDWRTELESAPQAFVYLHFMDPHGPYHLREEFLRPHEQLAPATRAALDAYLASEEGASHLLEGRVPSFTATLVTRETGLSRAQALEVLRACYRSEIAYLEQQLDRLWRELGIDDEWFVALTADHGEEFGEHGAVGHPYELYDELLRVPLLVAPHADGWDEVPREDARPATHADLVATLREVLGADPDPRVLGSSLLAPPVAGRPWSGAQFASRTSMTDPGRKRSIVRDEVKLVVDARNGIARLFDLVADPLERTNLAAERLELSEALFDELEAFEATAPRLEPERYVGDQTAADAELLRWLGYLQDGPKSDD</sequence>
<dbReference type="InterPro" id="IPR017850">
    <property type="entry name" value="Alkaline_phosphatase_core_sf"/>
</dbReference>
<dbReference type="PANTHER" id="PTHR43751:SF3">
    <property type="entry name" value="SULFATASE N-TERMINAL DOMAIN-CONTAINING PROTEIN"/>
    <property type="match status" value="1"/>
</dbReference>
<dbReference type="AlphaFoldDB" id="A0A518CZX1"/>
<dbReference type="EMBL" id="CP036290">
    <property type="protein sequence ID" value="QDU84770.1"/>
    <property type="molecule type" value="Genomic_DNA"/>
</dbReference>
<evidence type="ECO:0000313" key="3">
    <source>
        <dbReference type="Proteomes" id="UP000319342"/>
    </source>
</evidence>
<feature type="domain" description="Sulfatase N-terminal" evidence="1">
    <location>
        <begin position="61"/>
        <end position="388"/>
    </location>
</feature>
<dbReference type="Gene3D" id="3.40.720.10">
    <property type="entry name" value="Alkaline Phosphatase, subunit A"/>
    <property type="match status" value="1"/>
</dbReference>
<dbReference type="Pfam" id="PF00884">
    <property type="entry name" value="Sulfatase"/>
    <property type="match status" value="1"/>
</dbReference>
<dbReference type="CDD" id="cd16148">
    <property type="entry name" value="sulfatase_like"/>
    <property type="match status" value="1"/>
</dbReference>
<organism evidence="2 3">
    <name type="scientific">Rohdeia mirabilis</name>
    <dbReference type="NCBI Taxonomy" id="2528008"/>
    <lineage>
        <taxon>Bacteria</taxon>
        <taxon>Pseudomonadati</taxon>
        <taxon>Planctomycetota</taxon>
        <taxon>Planctomycetia</taxon>
        <taxon>Planctomycetia incertae sedis</taxon>
        <taxon>Rohdeia</taxon>
    </lineage>
</organism>
<dbReference type="InterPro" id="IPR000917">
    <property type="entry name" value="Sulfatase_N"/>
</dbReference>
<name>A0A518CZX1_9BACT</name>
<dbReference type="OrthoDB" id="9762324at2"/>
<dbReference type="SUPFAM" id="SSF53649">
    <property type="entry name" value="Alkaline phosphatase-like"/>
    <property type="match status" value="1"/>
</dbReference>
<keyword evidence="3" id="KW-1185">Reference proteome</keyword>
<protein>
    <submittedName>
        <fullName evidence="2">Sulfatase</fullName>
    </submittedName>
</protein>
<dbReference type="PANTHER" id="PTHR43751">
    <property type="entry name" value="SULFATASE"/>
    <property type="match status" value="1"/>
</dbReference>
<dbReference type="RefSeq" id="WP_145186906.1">
    <property type="nucleotide sequence ID" value="NZ_CP036290.1"/>
</dbReference>
<evidence type="ECO:0000313" key="2">
    <source>
        <dbReference type="EMBL" id="QDU84770.1"/>
    </source>
</evidence>
<reference evidence="2 3" key="1">
    <citation type="submission" date="2019-02" db="EMBL/GenBank/DDBJ databases">
        <title>Deep-cultivation of Planctomycetes and their phenomic and genomic characterization uncovers novel biology.</title>
        <authorList>
            <person name="Wiegand S."/>
            <person name="Jogler M."/>
            <person name="Boedeker C."/>
            <person name="Pinto D."/>
            <person name="Vollmers J."/>
            <person name="Rivas-Marin E."/>
            <person name="Kohn T."/>
            <person name="Peeters S.H."/>
            <person name="Heuer A."/>
            <person name="Rast P."/>
            <person name="Oberbeckmann S."/>
            <person name="Bunk B."/>
            <person name="Jeske O."/>
            <person name="Meyerdierks A."/>
            <person name="Storesund J.E."/>
            <person name="Kallscheuer N."/>
            <person name="Luecker S."/>
            <person name="Lage O.M."/>
            <person name="Pohl T."/>
            <person name="Merkel B.J."/>
            <person name="Hornburger P."/>
            <person name="Mueller R.-W."/>
            <person name="Bruemmer F."/>
            <person name="Labrenz M."/>
            <person name="Spormann A.M."/>
            <person name="Op den Camp H."/>
            <person name="Overmann J."/>
            <person name="Amann R."/>
            <person name="Jetten M.S.M."/>
            <person name="Mascher T."/>
            <person name="Medema M.H."/>
            <person name="Devos D.P."/>
            <person name="Kaster A.-K."/>
            <person name="Ovreas L."/>
            <person name="Rohde M."/>
            <person name="Galperin M.Y."/>
            <person name="Jogler C."/>
        </authorList>
    </citation>
    <scope>NUCLEOTIDE SEQUENCE [LARGE SCALE GENOMIC DNA]</scope>
    <source>
        <strain evidence="2 3">Pla163</strain>
    </source>
</reference>